<dbReference type="InterPro" id="IPR038770">
    <property type="entry name" value="Na+/solute_symporter_sf"/>
</dbReference>
<feature type="domain" description="RCK N-terminal" evidence="8">
    <location>
        <begin position="414"/>
        <end position="531"/>
    </location>
</feature>
<feature type="transmembrane region" description="Helical" evidence="7">
    <location>
        <begin position="178"/>
        <end position="200"/>
    </location>
</feature>
<dbReference type="eggNOG" id="COG1226">
    <property type="taxonomic scope" value="Bacteria"/>
</dbReference>
<reference evidence="11" key="1">
    <citation type="journal article" date="2011" name="BMC Genomics">
        <title>Complete genome sequence of the filamentous anoxygenic phototrophic bacterium Chloroflexus aurantiacus.</title>
        <authorList>
            <person name="Tang K.H."/>
            <person name="Barry K."/>
            <person name="Chertkov O."/>
            <person name="Dalin E."/>
            <person name="Han C.S."/>
            <person name="Hauser L.J."/>
            <person name="Honchak B.M."/>
            <person name="Karbach L.E."/>
            <person name="Land M.L."/>
            <person name="Lapidus A."/>
            <person name="Larimer F.W."/>
            <person name="Mikhailova N."/>
            <person name="Pitluck S."/>
            <person name="Pierson B.K."/>
            <person name="Blankenship R.E."/>
        </authorList>
    </citation>
    <scope>NUCLEOTIDE SEQUENCE [LARGE SCALE GENOMIC DNA]</scope>
    <source>
        <strain evidence="11">ATCC 29366 / DSM 635 / J-10-fl</strain>
    </source>
</reference>
<dbReference type="GO" id="GO:0005886">
    <property type="term" value="C:plasma membrane"/>
    <property type="evidence" value="ECO:0000318"/>
    <property type="project" value="GO_Central"/>
</dbReference>
<evidence type="ECO:0000313" key="10">
    <source>
        <dbReference type="EMBL" id="ABY36630.1"/>
    </source>
</evidence>
<evidence type="ECO:0000256" key="6">
    <source>
        <dbReference type="ARBA" id="ARBA00023136"/>
    </source>
</evidence>
<sequence>MHQDISLLANLAIALMVAFAGGLLARRIGLPTIVGYLLAGMAIGPFTPGFVGDVEDISQLAEIGVIFLMFGVGLHFSLKDLWAVRQVALPGAILQMTIATALGFALSQVWGWNPLSGLILGLSISIASTVVLLRGLMDNGLLSTSAGRIAVGWLVLEDLATVLILVLLPIIFGGQGEQSFLSGTFSLLKAALFVVVMLFIGRRLLPKLLDIIASTRSRELFILAAVAIALGTAFGAAAFFDVSLALGAFLAGVVLSESQFSHQIGDDVLPFRETFAVIFFVSVGMIVNPLYLWANAAQVLTLTALIVLGKAFFTQLLGFMLPASGRTMLIVAAGLSQIGEFSFILGKAGMRLGLLSQDQYSLILAGSLLSIMVNPLMFRSIKPIERLMQRLSPRLWERFDSHPLQPADLALPKEGHVVVVGYGRVGQHIVTVLERLGIPRLVVEIDSGRAAEFNARGVPTLFGDAANSDVLIHAGLERARALVVTLPDETATEMVVAAARKIAPNLPIIARAATTKGVGRLLNLGAHDVIHPELEGGLEVMRHTLLCLGYPATQVQGYTDAVRRDEYDTSVSSPAEHQALDQMVRAARGIEIAWRLVGERSPIVGQSLAEANIRARTGASVIALIRDQQLIANPKSSTIFRPGDLLGLIGESDQIAAAEQLLADTPAPALALAEERTV</sequence>
<keyword evidence="5 7" id="KW-1133">Transmembrane helix</keyword>
<keyword evidence="6 7" id="KW-0472">Membrane</keyword>
<feature type="transmembrane region" description="Helical" evidence="7">
    <location>
        <begin position="149"/>
        <end position="172"/>
    </location>
</feature>
<dbReference type="FunCoup" id="A9WKK2">
    <property type="interactions" value="298"/>
</dbReference>
<keyword evidence="11" id="KW-1185">Reference proteome</keyword>
<evidence type="ECO:0000259" key="8">
    <source>
        <dbReference type="PROSITE" id="PS51201"/>
    </source>
</evidence>
<evidence type="ECO:0000256" key="3">
    <source>
        <dbReference type="ARBA" id="ARBA00022448"/>
    </source>
</evidence>
<dbReference type="KEGG" id="cau:Caur_3445"/>
<dbReference type="GO" id="GO:0015297">
    <property type="term" value="F:antiporter activity"/>
    <property type="evidence" value="ECO:0007669"/>
    <property type="project" value="InterPro"/>
</dbReference>
<evidence type="ECO:0000256" key="2">
    <source>
        <dbReference type="ARBA" id="ARBA00005551"/>
    </source>
</evidence>
<proteinExistence type="inferred from homology"/>
<feature type="transmembrane region" description="Helical" evidence="7">
    <location>
        <begin position="221"/>
        <end position="254"/>
    </location>
</feature>
<evidence type="ECO:0000256" key="1">
    <source>
        <dbReference type="ARBA" id="ARBA00004141"/>
    </source>
</evidence>
<dbReference type="EMBL" id="CP000909">
    <property type="protein sequence ID" value="ABY36630.1"/>
    <property type="molecule type" value="Genomic_DNA"/>
</dbReference>
<dbReference type="Gene3D" id="3.40.50.720">
    <property type="entry name" value="NAD(P)-binding Rossmann-like Domain"/>
    <property type="match status" value="1"/>
</dbReference>
<dbReference type="PROSITE" id="PS51202">
    <property type="entry name" value="RCK_C"/>
    <property type="match status" value="1"/>
</dbReference>
<evidence type="ECO:0000313" key="11">
    <source>
        <dbReference type="Proteomes" id="UP000002008"/>
    </source>
</evidence>
<evidence type="ECO:0000259" key="9">
    <source>
        <dbReference type="PROSITE" id="PS51202"/>
    </source>
</evidence>
<dbReference type="Pfam" id="PF02254">
    <property type="entry name" value="TrkA_N"/>
    <property type="match status" value="1"/>
</dbReference>
<gene>
    <name evidence="10" type="ordered locus">Caur_3445</name>
</gene>
<organism evidence="10 11">
    <name type="scientific">Chloroflexus aurantiacus (strain ATCC 29366 / DSM 635 / J-10-fl)</name>
    <dbReference type="NCBI Taxonomy" id="324602"/>
    <lineage>
        <taxon>Bacteria</taxon>
        <taxon>Bacillati</taxon>
        <taxon>Chloroflexota</taxon>
        <taxon>Chloroflexia</taxon>
        <taxon>Chloroflexales</taxon>
        <taxon>Chloroflexineae</taxon>
        <taxon>Chloroflexaceae</taxon>
        <taxon>Chloroflexus</taxon>
    </lineage>
</organism>
<dbReference type="InterPro" id="IPR036291">
    <property type="entry name" value="NAD(P)-bd_dom_sf"/>
</dbReference>
<dbReference type="EnsemblBacteria" id="ABY36630">
    <property type="protein sequence ID" value="ABY36630"/>
    <property type="gene ID" value="Caur_3445"/>
</dbReference>
<feature type="transmembrane region" description="Helical" evidence="7">
    <location>
        <begin position="57"/>
        <end position="76"/>
    </location>
</feature>
<dbReference type="SUPFAM" id="SSF116726">
    <property type="entry name" value="TrkA C-terminal domain-like"/>
    <property type="match status" value="1"/>
</dbReference>
<dbReference type="AlphaFoldDB" id="A9WKK2"/>
<accession>A9WKK2</accession>
<dbReference type="PANTHER" id="PTHR42751">
    <property type="entry name" value="SODIUM/HYDROGEN EXCHANGER FAMILY/TRKA DOMAIN PROTEIN"/>
    <property type="match status" value="1"/>
</dbReference>
<comment type="subcellular location">
    <subcellularLocation>
        <location evidence="1">Membrane</location>
        <topology evidence="1">Multi-pass membrane protein</topology>
    </subcellularLocation>
</comment>
<feature type="domain" description="RCK C-terminal" evidence="9">
    <location>
        <begin position="580"/>
        <end position="664"/>
    </location>
</feature>
<dbReference type="RefSeq" id="WP_012259283.1">
    <property type="nucleotide sequence ID" value="NC_010175.1"/>
</dbReference>
<dbReference type="PANTHER" id="PTHR42751:SF1">
    <property type="entry name" value="CATION_PROTON ANTIPORTER YBAL-RELATED"/>
    <property type="match status" value="1"/>
</dbReference>
<dbReference type="eggNOG" id="COG4651">
    <property type="taxonomic scope" value="Bacteria"/>
</dbReference>
<feature type="transmembrane region" description="Helical" evidence="7">
    <location>
        <begin position="88"/>
        <end position="110"/>
    </location>
</feature>
<dbReference type="SUPFAM" id="SSF51735">
    <property type="entry name" value="NAD(P)-binding Rossmann-fold domains"/>
    <property type="match status" value="1"/>
</dbReference>
<name>A9WKK2_CHLAA</name>
<dbReference type="HOGENOM" id="CLU_005126_9_1_0"/>
<feature type="transmembrane region" description="Helical" evidence="7">
    <location>
        <begin position="6"/>
        <end position="25"/>
    </location>
</feature>
<dbReference type="GO" id="GO:0006813">
    <property type="term" value="P:potassium ion transport"/>
    <property type="evidence" value="ECO:0007669"/>
    <property type="project" value="InterPro"/>
</dbReference>
<dbReference type="Pfam" id="PF02080">
    <property type="entry name" value="TrkA_C"/>
    <property type="match status" value="1"/>
</dbReference>
<dbReference type="STRING" id="324602.Caur_3445"/>
<evidence type="ECO:0000256" key="4">
    <source>
        <dbReference type="ARBA" id="ARBA00022692"/>
    </source>
</evidence>
<dbReference type="Gene3D" id="3.30.70.1450">
    <property type="entry name" value="Regulator of K+ conductance, C-terminal domain"/>
    <property type="match status" value="1"/>
</dbReference>
<dbReference type="InParanoid" id="A9WKK2"/>
<dbReference type="Proteomes" id="UP000002008">
    <property type="component" value="Chromosome"/>
</dbReference>
<evidence type="ECO:0000256" key="7">
    <source>
        <dbReference type="SAM" id="Phobius"/>
    </source>
</evidence>
<feature type="transmembrane region" description="Helical" evidence="7">
    <location>
        <begin position="116"/>
        <end position="137"/>
    </location>
</feature>
<feature type="transmembrane region" description="Helical" evidence="7">
    <location>
        <begin position="32"/>
        <end position="51"/>
    </location>
</feature>
<dbReference type="PROSITE" id="PS51201">
    <property type="entry name" value="RCK_N"/>
    <property type="match status" value="1"/>
</dbReference>
<keyword evidence="4 7" id="KW-0812">Transmembrane</keyword>
<feature type="transmembrane region" description="Helical" evidence="7">
    <location>
        <begin position="299"/>
        <end position="321"/>
    </location>
</feature>
<dbReference type="InterPro" id="IPR006037">
    <property type="entry name" value="RCK_C"/>
</dbReference>
<comment type="similarity">
    <text evidence="2">Belongs to the monovalent cation:proton antiporter 2 (CPA2) transporter (TC 2.A.37) family.</text>
</comment>
<dbReference type="Pfam" id="PF00999">
    <property type="entry name" value="Na_H_Exchanger"/>
    <property type="match status" value="1"/>
</dbReference>
<dbReference type="GO" id="GO:0008324">
    <property type="term" value="F:monoatomic cation transmembrane transporter activity"/>
    <property type="evidence" value="ECO:0007669"/>
    <property type="project" value="InterPro"/>
</dbReference>
<dbReference type="GO" id="GO:1902600">
    <property type="term" value="P:proton transmembrane transport"/>
    <property type="evidence" value="ECO:0007669"/>
    <property type="project" value="InterPro"/>
</dbReference>
<evidence type="ECO:0000256" key="5">
    <source>
        <dbReference type="ARBA" id="ARBA00022989"/>
    </source>
</evidence>
<dbReference type="eggNOG" id="COG0490">
    <property type="taxonomic scope" value="Bacteria"/>
</dbReference>
<dbReference type="InterPro" id="IPR006153">
    <property type="entry name" value="Cation/H_exchanger_TM"/>
</dbReference>
<dbReference type="InterPro" id="IPR003148">
    <property type="entry name" value="RCK_N"/>
</dbReference>
<dbReference type="InterPro" id="IPR036721">
    <property type="entry name" value="RCK_C_sf"/>
</dbReference>
<protein>
    <submittedName>
        <fullName evidence="10">Sodium/hydrogen exchanger</fullName>
    </submittedName>
</protein>
<feature type="transmembrane region" description="Helical" evidence="7">
    <location>
        <begin position="274"/>
        <end position="292"/>
    </location>
</feature>
<keyword evidence="3" id="KW-0813">Transport</keyword>
<dbReference type="Gene3D" id="1.20.1530.20">
    <property type="match status" value="1"/>
</dbReference>
<dbReference type="PATRIC" id="fig|324602.8.peg.3876"/>